<dbReference type="Gene3D" id="1.10.10.10">
    <property type="entry name" value="Winged helix-like DNA-binding domain superfamily/Winged helix DNA-binding domain"/>
    <property type="match status" value="1"/>
</dbReference>
<reference evidence="2 3" key="1">
    <citation type="journal article" date="2014" name="PLoS ONE">
        <title>Genome Information of Methylobacterium oryzae, a Plant-Probiotic Methylotroph in the Phyllosphere.</title>
        <authorList>
            <person name="Kwak M.J."/>
            <person name="Jeong H."/>
            <person name="Madhaiyan M."/>
            <person name="Lee Y."/>
            <person name="Sa T.M."/>
            <person name="Oh T.K."/>
            <person name="Kim J.F."/>
        </authorList>
    </citation>
    <scope>NUCLEOTIDE SEQUENCE [LARGE SCALE GENOMIC DNA]</scope>
    <source>
        <strain evidence="2 3">CBMB20</strain>
    </source>
</reference>
<feature type="domain" description="HTH crp-type" evidence="1">
    <location>
        <begin position="148"/>
        <end position="214"/>
    </location>
</feature>
<proteinExistence type="predicted"/>
<dbReference type="RefSeq" id="WP_043760425.1">
    <property type="nucleotide sequence ID" value="NZ_CP003811.1"/>
</dbReference>
<dbReference type="InterPro" id="IPR036390">
    <property type="entry name" value="WH_DNA-bd_sf"/>
</dbReference>
<dbReference type="InterPro" id="IPR036388">
    <property type="entry name" value="WH-like_DNA-bd_sf"/>
</dbReference>
<accession>A0A089P2F8</accession>
<name>A0A089P2F8_9HYPH</name>
<evidence type="ECO:0000313" key="3">
    <source>
        <dbReference type="Proteomes" id="UP000029492"/>
    </source>
</evidence>
<evidence type="ECO:0000313" key="2">
    <source>
        <dbReference type="EMBL" id="AIQ93852.1"/>
    </source>
</evidence>
<dbReference type="SMART" id="SM00419">
    <property type="entry name" value="HTH_CRP"/>
    <property type="match status" value="1"/>
</dbReference>
<dbReference type="eggNOG" id="COG0664">
    <property type="taxonomic scope" value="Bacteria"/>
</dbReference>
<dbReference type="SUPFAM" id="SSF46785">
    <property type="entry name" value="Winged helix' DNA-binding domain"/>
    <property type="match status" value="1"/>
</dbReference>
<dbReference type="GO" id="GO:0003677">
    <property type="term" value="F:DNA binding"/>
    <property type="evidence" value="ECO:0007669"/>
    <property type="project" value="InterPro"/>
</dbReference>
<dbReference type="EMBL" id="CP003811">
    <property type="protein sequence ID" value="AIQ93852.1"/>
    <property type="molecule type" value="Genomic_DNA"/>
</dbReference>
<dbReference type="STRING" id="693986.MOC_6097"/>
<sequence length="260" mass="27714">MPIEPAASTGNLLLDALSGSDRALIERDLEPVTVARGDTILTAESGASPVIFPCDQTVVALVVATHDGRMAETASVGHDGAVGGIIGQGRLPNAVSGLVQVGGRVLRLDADRLREAERRSATFRDLFARYADCFLAQLLLIGACNAVHPIEQRCLRWLLTLQDRTGGDTLPVTHELMAAMLGVQRTYLTRILRMLQEQGLLRAERGRITIVDRRAVSAAACACHARVRLHCEAVLGAVYGPDGPRRAAPDADAGPVSRTA</sequence>
<gene>
    <name evidence="2" type="ORF">MOC_6097</name>
</gene>
<dbReference type="InterPro" id="IPR012318">
    <property type="entry name" value="HTH_CRP"/>
</dbReference>
<dbReference type="PROSITE" id="PS51063">
    <property type="entry name" value="HTH_CRP_2"/>
    <property type="match status" value="1"/>
</dbReference>
<dbReference type="AlphaFoldDB" id="A0A089P2F8"/>
<dbReference type="GO" id="GO:0006355">
    <property type="term" value="P:regulation of DNA-templated transcription"/>
    <property type="evidence" value="ECO:0007669"/>
    <property type="project" value="InterPro"/>
</dbReference>
<evidence type="ECO:0000259" key="1">
    <source>
        <dbReference type="PROSITE" id="PS51063"/>
    </source>
</evidence>
<dbReference type="Proteomes" id="UP000029492">
    <property type="component" value="Chromosome"/>
</dbReference>
<keyword evidence="3" id="KW-1185">Reference proteome</keyword>
<dbReference type="Pfam" id="PF13545">
    <property type="entry name" value="HTH_Crp_2"/>
    <property type="match status" value="1"/>
</dbReference>
<protein>
    <submittedName>
        <fullName evidence="2">Crp/Fnr family transcriptional regulator</fullName>
    </submittedName>
</protein>
<dbReference type="HOGENOM" id="CLU_077340_0_0_5"/>
<organism evidence="2 3">
    <name type="scientific">Methylobacterium oryzae CBMB20</name>
    <dbReference type="NCBI Taxonomy" id="693986"/>
    <lineage>
        <taxon>Bacteria</taxon>
        <taxon>Pseudomonadati</taxon>
        <taxon>Pseudomonadota</taxon>
        <taxon>Alphaproteobacteria</taxon>
        <taxon>Hyphomicrobiales</taxon>
        <taxon>Methylobacteriaceae</taxon>
        <taxon>Methylobacterium</taxon>
    </lineage>
</organism>
<dbReference type="KEGG" id="mor:MOC_6097"/>